<evidence type="ECO:0000256" key="8">
    <source>
        <dbReference type="PIRSR" id="PIRSR639901-2"/>
    </source>
</evidence>
<dbReference type="RefSeq" id="WP_188760355.1">
    <property type="nucleotide sequence ID" value="NZ_BMJB01000002.1"/>
</dbReference>
<comment type="function">
    <text evidence="9">Involved in lipopolysaccharide (LPS) biosynthesis. Catalyzes the transfer of 3-deoxy-D-manno-octulosonate (Kdo) residue(s) from CMP-Kdo to lipid IV(A), the tetraacyldisaccharide-1,4'-bisphosphate precursor of lipid A.</text>
</comment>
<evidence type="ECO:0000313" key="12">
    <source>
        <dbReference type="Proteomes" id="UP000648801"/>
    </source>
</evidence>
<keyword evidence="9" id="KW-1003">Cell membrane</keyword>
<reference evidence="11" key="1">
    <citation type="journal article" date="2014" name="Int. J. Syst. Evol. Microbiol.">
        <title>Complete genome sequence of Corynebacterium casei LMG S-19264T (=DSM 44701T), isolated from a smear-ripened cheese.</title>
        <authorList>
            <consortium name="US DOE Joint Genome Institute (JGI-PGF)"/>
            <person name="Walter F."/>
            <person name="Albersmeier A."/>
            <person name="Kalinowski J."/>
            <person name="Ruckert C."/>
        </authorList>
    </citation>
    <scope>NUCLEOTIDE SEQUENCE</scope>
    <source>
        <strain evidence="11">CGMCC 1.15447</strain>
    </source>
</reference>
<dbReference type="GO" id="GO:0009244">
    <property type="term" value="P:lipopolysaccharide core region biosynthetic process"/>
    <property type="evidence" value="ECO:0007669"/>
    <property type="project" value="UniProtKB-UniRule"/>
</dbReference>
<feature type="active site" description="Proton acceptor" evidence="7">
    <location>
        <position position="64"/>
    </location>
</feature>
<dbReference type="SUPFAM" id="SSF53756">
    <property type="entry name" value="UDP-Glycosyltransferase/glycogen phosphorylase"/>
    <property type="match status" value="1"/>
</dbReference>
<comment type="catalytic activity">
    <reaction evidence="6 9">
        <text>lipid IVA (E. coli) + CMP-3-deoxy-beta-D-manno-octulosonate = alpha-Kdo-(2-&gt;6)-lipid IVA (E. coli) + CMP + H(+)</text>
        <dbReference type="Rhea" id="RHEA:28066"/>
        <dbReference type="ChEBI" id="CHEBI:15378"/>
        <dbReference type="ChEBI" id="CHEBI:58603"/>
        <dbReference type="ChEBI" id="CHEBI:60364"/>
        <dbReference type="ChEBI" id="CHEBI:60377"/>
        <dbReference type="ChEBI" id="CHEBI:85987"/>
        <dbReference type="EC" id="2.4.99.12"/>
    </reaction>
</comment>
<feature type="domain" description="3-deoxy-D-manno-octulosonic-acid transferase N-terminal" evidence="10">
    <location>
        <begin position="35"/>
        <end position="214"/>
    </location>
</feature>
<keyword evidence="12" id="KW-1185">Reference proteome</keyword>
<accession>A0A916RYG3</accession>
<comment type="similarity">
    <text evidence="9">Belongs to the glycosyltransferase group 1 family.</text>
</comment>
<evidence type="ECO:0000256" key="9">
    <source>
        <dbReference type="RuleBase" id="RU365103"/>
    </source>
</evidence>
<comment type="caution">
    <text evidence="11">The sequence shown here is derived from an EMBL/GenBank/DDBJ whole genome shotgun (WGS) entry which is preliminary data.</text>
</comment>
<gene>
    <name evidence="11" type="primary">kdtA</name>
    <name evidence="11" type="ORF">GCM10011507_28650</name>
</gene>
<dbReference type="PANTHER" id="PTHR42755">
    <property type="entry name" value="3-DEOXY-MANNO-OCTULOSONATE CYTIDYLYLTRANSFERASE"/>
    <property type="match status" value="1"/>
</dbReference>
<protein>
    <recommendedName>
        <fullName evidence="3 9">3-deoxy-D-manno-octulosonic acid transferase</fullName>
        <shortName evidence="9">Kdo transferase</shortName>
        <ecNumber evidence="2 9">2.4.99.12</ecNumber>
    </recommendedName>
    <alternativeName>
        <fullName evidence="5 9">Lipid IV(A) 3-deoxy-D-manno-octulosonic acid transferase</fullName>
    </alternativeName>
</protein>
<proteinExistence type="inferred from homology"/>
<dbReference type="Pfam" id="PF04413">
    <property type="entry name" value="Glycos_transf_N"/>
    <property type="match status" value="1"/>
</dbReference>
<evidence type="ECO:0000256" key="5">
    <source>
        <dbReference type="ARBA" id="ARBA00031445"/>
    </source>
</evidence>
<dbReference type="InterPro" id="IPR038107">
    <property type="entry name" value="Glycos_transf_N_sf"/>
</dbReference>
<dbReference type="Gene3D" id="3.40.50.2000">
    <property type="entry name" value="Glycogen Phosphorylase B"/>
    <property type="match status" value="1"/>
</dbReference>
<evidence type="ECO:0000256" key="3">
    <source>
        <dbReference type="ARBA" id="ARBA00019077"/>
    </source>
</evidence>
<dbReference type="FunFam" id="3.40.50.11720:FF:000001">
    <property type="entry name" value="3-deoxy-D-manno-octulosonic acid transferase"/>
    <property type="match status" value="1"/>
</dbReference>
<dbReference type="AlphaFoldDB" id="A0A916RYG3"/>
<evidence type="ECO:0000256" key="7">
    <source>
        <dbReference type="PIRSR" id="PIRSR639901-1"/>
    </source>
</evidence>
<feature type="site" description="Transition state stabilizer" evidence="8">
    <location>
        <position position="211"/>
    </location>
</feature>
<dbReference type="GO" id="GO:0005886">
    <property type="term" value="C:plasma membrane"/>
    <property type="evidence" value="ECO:0007669"/>
    <property type="project" value="UniProtKB-SubCell"/>
</dbReference>
<evidence type="ECO:0000259" key="10">
    <source>
        <dbReference type="Pfam" id="PF04413"/>
    </source>
</evidence>
<dbReference type="EC" id="2.4.99.12" evidence="2 9"/>
<dbReference type="GO" id="GO:0009245">
    <property type="term" value="P:lipid A biosynthetic process"/>
    <property type="evidence" value="ECO:0007669"/>
    <property type="project" value="TreeGrafter"/>
</dbReference>
<keyword evidence="9" id="KW-0472">Membrane</keyword>
<evidence type="ECO:0000256" key="2">
    <source>
        <dbReference type="ARBA" id="ARBA00012621"/>
    </source>
</evidence>
<name>A0A916RYG3_9BACT</name>
<keyword evidence="9" id="KW-0448">Lipopolysaccharide biosynthesis</keyword>
<organism evidence="11 12">
    <name type="scientific">Edaphobacter acidisoli</name>
    <dbReference type="NCBI Taxonomy" id="2040573"/>
    <lineage>
        <taxon>Bacteria</taxon>
        <taxon>Pseudomonadati</taxon>
        <taxon>Acidobacteriota</taxon>
        <taxon>Terriglobia</taxon>
        <taxon>Terriglobales</taxon>
        <taxon>Acidobacteriaceae</taxon>
        <taxon>Edaphobacter</taxon>
    </lineage>
</organism>
<dbReference type="InterPro" id="IPR007507">
    <property type="entry name" value="Glycos_transf_N"/>
</dbReference>
<dbReference type="PANTHER" id="PTHR42755:SF1">
    <property type="entry name" value="3-DEOXY-D-MANNO-OCTULOSONIC ACID TRANSFERASE, MITOCHONDRIAL-RELATED"/>
    <property type="match status" value="1"/>
</dbReference>
<dbReference type="InterPro" id="IPR039901">
    <property type="entry name" value="Kdotransferase"/>
</dbReference>
<evidence type="ECO:0000256" key="1">
    <source>
        <dbReference type="ARBA" id="ARBA00004713"/>
    </source>
</evidence>
<keyword evidence="4 9" id="KW-0808">Transferase</keyword>
<evidence type="ECO:0000313" key="11">
    <source>
        <dbReference type="EMBL" id="GGA75561.1"/>
    </source>
</evidence>
<reference evidence="11" key="2">
    <citation type="submission" date="2020-09" db="EMBL/GenBank/DDBJ databases">
        <authorList>
            <person name="Sun Q."/>
            <person name="Zhou Y."/>
        </authorList>
    </citation>
    <scope>NUCLEOTIDE SEQUENCE</scope>
    <source>
        <strain evidence="11">CGMCC 1.15447</strain>
    </source>
</reference>
<evidence type="ECO:0000256" key="4">
    <source>
        <dbReference type="ARBA" id="ARBA00022679"/>
    </source>
</evidence>
<dbReference type="Proteomes" id="UP000648801">
    <property type="component" value="Unassembled WGS sequence"/>
</dbReference>
<dbReference type="Gene3D" id="3.40.50.11720">
    <property type="entry name" value="3-Deoxy-D-manno-octulosonic-acid transferase, N-terminal domain"/>
    <property type="match status" value="1"/>
</dbReference>
<dbReference type="EMBL" id="BMJB01000002">
    <property type="protein sequence ID" value="GGA75561.1"/>
    <property type="molecule type" value="Genomic_DNA"/>
</dbReference>
<dbReference type="GO" id="GO:0043842">
    <property type="term" value="F:Kdo transferase activity"/>
    <property type="evidence" value="ECO:0007669"/>
    <property type="project" value="UniProtKB-EC"/>
</dbReference>
<comment type="subcellular location">
    <subcellularLocation>
        <location evidence="9">Cell membrane</location>
    </subcellularLocation>
</comment>
<feature type="site" description="Transition state stabilizer" evidence="8">
    <location>
        <position position="133"/>
    </location>
</feature>
<evidence type="ECO:0000256" key="6">
    <source>
        <dbReference type="ARBA" id="ARBA00049183"/>
    </source>
</evidence>
<comment type="pathway">
    <text evidence="1 9">Bacterial outer membrane biogenesis; LPS core biosynthesis.</text>
</comment>
<sequence length="432" mass="46649">MLWVYSALLAAVLVVGAPYWLVRMMTSGRYRAGLAGRLGRVPAGLREAVAGKRVVWVHAVSVGEVMAATALVRELRAALPGWVVAVSTTTATGQRLAKERFAGVPVFYLPLDFKFAVRRYLAVLRPRMIVLMESELWPRLMMECERDGVALAVVNARVSDRSLPRYLRLKRLWRPLLERVSVFLAQSEENAARLRRIGAPADRVHVSGNLKYDIRVGAESELTRMLRDRLAADARVVVCGSTLEGEERMLLEAWPRVVAAEPSAVMVLAPRHPERFAAVASMVEASGFGCVRASAFRVAPVGIAPGSVFLLDTIGDLASVYSLGAVAFVGGSLVAKGGHNPLEAARFGVPVVMGGSYENFREIVDAMRVRDAIRVVDNKVIGDALVAMLDRSGEALAMGERGREVFDAQAGATARTTGALMNLLSTNGAGGR</sequence>